<comment type="subcellular location">
    <subcellularLocation>
        <location evidence="1">Cell outer membrane</location>
        <topology evidence="1">Multi-pass membrane protein</topology>
    </subcellularLocation>
</comment>
<evidence type="ECO:0000256" key="12">
    <source>
        <dbReference type="ARBA" id="ARBA00023139"/>
    </source>
</evidence>
<keyword evidence="11" id="KW-0472">Membrane</keyword>
<dbReference type="EMBL" id="PXOH01000003">
    <property type="protein sequence ID" value="PSF38653.1"/>
    <property type="molecule type" value="Genomic_DNA"/>
</dbReference>
<dbReference type="InterPro" id="IPR049712">
    <property type="entry name" value="Poly_export"/>
</dbReference>
<keyword evidence="4" id="KW-1134">Transmembrane beta strand</keyword>
<evidence type="ECO:0000256" key="13">
    <source>
        <dbReference type="ARBA" id="ARBA00023237"/>
    </source>
</evidence>
<keyword evidence="13" id="KW-0998">Cell outer membrane</keyword>
<dbReference type="Gene3D" id="3.10.560.10">
    <property type="entry name" value="Outer membrane lipoprotein wza domain like"/>
    <property type="match status" value="3"/>
</dbReference>
<protein>
    <submittedName>
        <fullName evidence="19">Sugar ABC transporter substrate-binding protein</fullName>
    </submittedName>
</protein>
<keyword evidence="9" id="KW-0406">Ion transport</keyword>
<dbReference type="GO" id="GO:0009279">
    <property type="term" value="C:cell outer membrane"/>
    <property type="evidence" value="ECO:0007669"/>
    <property type="project" value="UniProtKB-SubCell"/>
</dbReference>
<evidence type="ECO:0000256" key="8">
    <source>
        <dbReference type="ARBA" id="ARBA00023047"/>
    </source>
</evidence>
<proteinExistence type="inferred from homology"/>
<evidence type="ECO:0000313" key="19">
    <source>
        <dbReference type="EMBL" id="PSF38653.1"/>
    </source>
</evidence>
<dbReference type="GO" id="GO:0046930">
    <property type="term" value="C:pore complex"/>
    <property type="evidence" value="ECO:0007669"/>
    <property type="project" value="UniProtKB-KW"/>
</dbReference>
<dbReference type="Proteomes" id="UP000239001">
    <property type="component" value="Unassembled WGS sequence"/>
</dbReference>
<reference evidence="19 20" key="1">
    <citation type="submission" date="2018-03" db="EMBL/GenBank/DDBJ databases">
        <title>The ancient ancestry and fast evolution of plastids.</title>
        <authorList>
            <person name="Moore K.R."/>
            <person name="Magnabosco C."/>
            <person name="Momper L."/>
            <person name="Gold D.A."/>
            <person name="Bosak T."/>
            <person name="Fournier G.P."/>
        </authorList>
    </citation>
    <scope>NUCLEOTIDE SEQUENCE [LARGE SCALE GENOMIC DNA]</scope>
    <source>
        <strain evidence="19 20">CCALA 016</strain>
    </source>
</reference>
<dbReference type="RefSeq" id="WP_106455575.1">
    <property type="nucleotide sequence ID" value="NZ_PXOH01000003.1"/>
</dbReference>
<accession>A0A2T1M1S3</accession>
<evidence type="ECO:0000256" key="9">
    <source>
        <dbReference type="ARBA" id="ARBA00023065"/>
    </source>
</evidence>
<dbReference type="PANTHER" id="PTHR33619:SF3">
    <property type="entry name" value="POLYSACCHARIDE EXPORT PROTEIN GFCE-RELATED"/>
    <property type="match status" value="1"/>
</dbReference>
<dbReference type="OrthoDB" id="9793939at2"/>
<evidence type="ECO:0000256" key="6">
    <source>
        <dbReference type="ARBA" id="ARBA00022692"/>
    </source>
</evidence>
<keyword evidence="12" id="KW-0564">Palmitate</keyword>
<feature type="domain" description="Polysaccharide export protein N-terminal" evidence="16">
    <location>
        <begin position="49"/>
        <end position="121"/>
    </location>
</feature>
<evidence type="ECO:0000313" key="20">
    <source>
        <dbReference type="Proteomes" id="UP000239001"/>
    </source>
</evidence>
<dbReference type="InterPro" id="IPR019554">
    <property type="entry name" value="Soluble_ligand-bd"/>
</dbReference>
<dbReference type="GO" id="GO:0006811">
    <property type="term" value="P:monoatomic ion transport"/>
    <property type="evidence" value="ECO:0007669"/>
    <property type="project" value="UniProtKB-KW"/>
</dbReference>
<keyword evidence="10" id="KW-0626">Porin</keyword>
<evidence type="ECO:0000256" key="14">
    <source>
        <dbReference type="ARBA" id="ARBA00023288"/>
    </source>
</evidence>
<evidence type="ECO:0000256" key="15">
    <source>
        <dbReference type="SAM" id="SignalP"/>
    </source>
</evidence>
<keyword evidence="20" id="KW-1185">Reference proteome</keyword>
<reference evidence="19 20" key="2">
    <citation type="submission" date="2018-03" db="EMBL/GenBank/DDBJ databases">
        <authorList>
            <person name="Keele B.F."/>
        </authorList>
    </citation>
    <scope>NUCLEOTIDE SEQUENCE [LARGE SCALE GENOMIC DNA]</scope>
    <source>
        <strain evidence="19 20">CCALA 016</strain>
    </source>
</reference>
<keyword evidence="14" id="KW-0449">Lipoprotein</keyword>
<organism evidence="19 20">
    <name type="scientific">Aphanothece hegewaldii CCALA 016</name>
    <dbReference type="NCBI Taxonomy" id="2107694"/>
    <lineage>
        <taxon>Bacteria</taxon>
        <taxon>Bacillati</taxon>
        <taxon>Cyanobacteriota</taxon>
        <taxon>Cyanophyceae</taxon>
        <taxon>Oscillatoriophycideae</taxon>
        <taxon>Chroococcales</taxon>
        <taxon>Aphanothecaceae</taxon>
        <taxon>Aphanothece</taxon>
    </lineage>
</organism>
<evidence type="ECO:0000256" key="11">
    <source>
        <dbReference type="ARBA" id="ARBA00023136"/>
    </source>
</evidence>
<name>A0A2T1M1S3_9CHRO</name>
<evidence type="ECO:0000259" key="16">
    <source>
        <dbReference type="Pfam" id="PF02563"/>
    </source>
</evidence>
<evidence type="ECO:0000256" key="10">
    <source>
        <dbReference type="ARBA" id="ARBA00023114"/>
    </source>
</evidence>
<evidence type="ECO:0000256" key="5">
    <source>
        <dbReference type="ARBA" id="ARBA00022597"/>
    </source>
</evidence>
<comment type="similarity">
    <text evidence="2">Belongs to the BexD/CtrA/VexA family.</text>
</comment>
<dbReference type="AlphaFoldDB" id="A0A2T1M1S3"/>
<dbReference type="PANTHER" id="PTHR33619">
    <property type="entry name" value="POLYSACCHARIDE EXPORT PROTEIN GFCE-RELATED"/>
    <property type="match status" value="1"/>
</dbReference>
<keyword evidence="7 15" id="KW-0732">Signal</keyword>
<dbReference type="InterPro" id="IPR054765">
    <property type="entry name" value="SLBB_dom"/>
</dbReference>
<dbReference type="Pfam" id="PF22461">
    <property type="entry name" value="SLBB_2"/>
    <property type="match status" value="2"/>
</dbReference>
<dbReference type="GO" id="GO:0015159">
    <property type="term" value="F:polysaccharide transmembrane transporter activity"/>
    <property type="evidence" value="ECO:0007669"/>
    <property type="project" value="InterPro"/>
</dbReference>
<evidence type="ECO:0000256" key="2">
    <source>
        <dbReference type="ARBA" id="ARBA00009450"/>
    </source>
</evidence>
<feature type="domain" description="SLBB" evidence="18">
    <location>
        <begin position="242"/>
        <end position="332"/>
    </location>
</feature>
<keyword evidence="5" id="KW-0762">Sugar transport</keyword>
<comment type="caution">
    <text evidence="19">The sequence shown here is derived from an EMBL/GenBank/DDBJ whole genome shotgun (WGS) entry which is preliminary data.</text>
</comment>
<evidence type="ECO:0000259" key="18">
    <source>
        <dbReference type="Pfam" id="PF22461"/>
    </source>
</evidence>
<feature type="domain" description="Soluble ligand binding" evidence="17">
    <location>
        <begin position="358"/>
        <end position="411"/>
    </location>
</feature>
<evidence type="ECO:0000256" key="1">
    <source>
        <dbReference type="ARBA" id="ARBA00004571"/>
    </source>
</evidence>
<feature type="domain" description="SLBB" evidence="18">
    <location>
        <begin position="128"/>
        <end position="213"/>
    </location>
</feature>
<dbReference type="GO" id="GO:0015288">
    <property type="term" value="F:porin activity"/>
    <property type="evidence" value="ECO:0007669"/>
    <property type="project" value="UniProtKB-KW"/>
</dbReference>
<gene>
    <name evidence="19" type="ORF">C7H19_03870</name>
</gene>
<keyword evidence="6" id="KW-0812">Transmembrane</keyword>
<keyword evidence="8" id="KW-0625">Polysaccharide transport</keyword>
<evidence type="ECO:0000256" key="7">
    <source>
        <dbReference type="ARBA" id="ARBA00022729"/>
    </source>
</evidence>
<dbReference type="Pfam" id="PF10531">
    <property type="entry name" value="SLBB"/>
    <property type="match status" value="1"/>
</dbReference>
<dbReference type="Pfam" id="PF02563">
    <property type="entry name" value="Poly_export"/>
    <property type="match status" value="1"/>
</dbReference>
<feature type="chain" id="PRO_5015648188" evidence="15">
    <location>
        <begin position="30"/>
        <end position="469"/>
    </location>
</feature>
<dbReference type="Gene3D" id="3.30.1950.10">
    <property type="entry name" value="wza like domain"/>
    <property type="match status" value="1"/>
</dbReference>
<evidence type="ECO:0000256" key="4">
    <source>
        <dbReference type="ARBA" id="ARBA00022452"/>
    </source>
</evidence>
<evidence type="ECO:0000256" key="3">
    <source>
        <dbReference type="ARBA" id="ARBA00022448"/>
    </source>
</evidence>
<sequence length="469" mass="51285">MITQNTFAAQWFSTSLLLLSLTLPLPAFAQQTVSAVSQPVEEVKRVLDPSEYTLGSGDRLRIDIFQAKDYSGEYSVVADGTVTLPLIGNTKVKGLTIAQTTNLISRKYAEYLKVPVVTVILSKPRPLKIAISGEIDRPGSYEVALKEDLQYPSVSDLMELAGGVTTTADVRQVQIRRVISGKNQVLTANLWDFIQQGNQEEDLTLQDGDSIYVPTVDQIDVTETPMLASANFGIQPVDSLNVAVVGEVYRPGTHKIEARRDTENARPELPRLSEAITQAGGIKPLADIRNVEVRRLTRTGTQQVISVNLWELLQSGDTNKDVVLQKGDTIIIPKAEKLETSEVGTLSAASFAPKTIRVNVIGEVKKPGALDVPPNTPLNNAILAAGGFDMERADHQTVDLIRLNPDGTVIKQKIRIDLSKDISDANNPVLRNEDVIVVERSRQTAASDGLQTILKPIGSFFSIFRFFGF</sequence>
<feature type="signal peptide" evidence="15">
    <location>
        <begin position="1"/>
        <end position="29"/>
    </location>
</feature>
<keyword evidence="3" id="KW-0813">Transport</keyword>
<dbReference type="InterPro" id="IPR003715">
    <property type="entry name" value="Poly_export_N"/>
</dbReference>
<evidence type="ECO:0000259" key="17">
    <source>
        <dbReference type="Pfam" id="PF10531"/>
    </source>
</evidence>